<keyword evidence="2" id="KW-1133">Transmembrane helix</keyword>
<keyword evidence="4" id="KW-1185">Reference proteome</keyword>
<feature type="transmembrane region" description="Helical" evidence="2">
    <location>
        <begin position="195"/>
        <end position="214"/>
    </location>
</feature>
<name>A0A5C5YN11_9BACT</name>
<feature type="transmembrane region" description="Helical" evidence="2">
    <location>
        <begin position="97"/>
        <end position="117"/>
    </location>
</feature>
<accession>A0A5C5YN11</accession>
<protein>
    <submittedName>
        <fullName evidence="3">Uncharacterized protein</fullName>
    </submittedName>
</protein>
<reference evidence="3 4" key="1">
    <citation type="submission" date="2019-02" db="EMBL/GenBank/DDBJ databases">
        <title>Deep-cultivation of Planctomycetes and their phenomic and genomic characterization uncovers novel biology.</title>
        <authorList>
            <person name="Wiegand S."/>
            <person name="Jogler M."/>
            <person name="Boedeker C."/>
            <person name="Pinto D."/>
            <person name="Vollmers J."/>
            <person name="Rivas-Marin E."/>
            <person name="Kohn T."/>
            <person name="Peeters S.H."/>
            <person name="Heuer A."/>
            <person name="Rast P."/>
            <person name="Oberbeckmann S."/>
            <person name="Bunk B."/>
            <person name="Jeske O."/>
            <person name="Meyerdierks A."/>
            <person name="Storesund J.E."/>
            <person name="Kallscheuer N."/>
            <person name="Luecker S."/>
            <person name="Lage O.M."/>
            <person name="Pohl T."/>
            <person name="Merkel B.J."/>
            <person name="Hornburger P."/>
            <person name="Mueller R.-W."/>
            <person name="Bruemmer F."/>
            <person name="Labrenz M."/>
            <person name="Spormann A.M."/>
            <person name="Op Den Camp H."/>
            <person name="Overmann J."/>
            <person name="Amann R."/>
            <person name="Jetten M.S.M."/>
            <person name="Mascher T."/>
            <person name="Medema M.H."/>
            <person name="Devos D.P."/>
            <person name="Kaster A.-K."/>
            <person name="Ovreas L."/>
            <person name="Rohde M."/>
            <person name="Galperin M.Y."/>
            <person name="Jogler C."/>
        </authorList>
    </citation>
    <scope>NUCLEOTIDE SEQUENCE [LARGE SCALE GENOMIC DNA]</scope>
    <source>
        <strain evidence="3 4">CA13</strain>
    </source>
</reference>
<feature type="region of interest" description="Disordered" evidence="1">
    <location>
        <begin position="271"/>
        <end position="315"/>
    </location>
</feature>
<proteinExistence type="predicted"/>
<evidence type="ECO:0000256" key="2">
    <source>
        <dbReference type="SAM" id="Phobius"/>
    </source>
</evidence>
<dbReference type="EMBL" id="SJPJ01000002">
    <property type="protein sequence ID" value="TWT76322.1"/>
    <property type="molecule type" value="Genomic_DNA"/>
</dbReference>
<dbReference type="Proteomes" id="UP000315010">
    <property type="component" value="Unassembled WGS sequence"/>
</dbReference>
<sequence length="367" mass="40184">MPIGHFFGRHIYLSYTVLVVFGIALGVAVTSSGEAGNQDLLYACLLAIGLWCAGIVMQGIAYCFGLQSRNCSVGLGLIGVRWQAGAMSAVRTLQTSVMTISILVAMVSAFFLSSSYLGDEVIDATIEPMEPGLPFAIPGLEWSSPASMTRFAGWLLLVQLVAQTFPMPDSLGRHLMVSLVAVVRPGASRIAQAMVVHRTLIVISILTAVSAIWVMKNDRALHFSRWPLVMVLAILLARTSRIGQVQSLVDAFPANSPDSDLDELDETENDWRDELPGSQQGHAATDNRPSDSLWPRAKSSVAPRRIRKTMQREHDEAVDAAKLDEILMRLHDNGVDSLSREDREVLKRVSESLRNETQRKNGLSDES</sequence>
<evidence type="ECO:0000313" key="4">
    <source>
        <dbReference type="Proteomes" id="UP000315010"/>
    </source>
</evidence>
<feature type="transmembrane region" description="Helical" evidence="2">
    <location>
        <begin position="12"/>
        <end position="28"/>
    </location>
</feature>
<keyword evidence="2" id="KW-0472">Membrane</keyword>
<comment type="caution">
    <text evidence="3">The sequence shown here is derived from an EMBL/GenBank/DDBJ whole genome shotgun (WGS) entry which is preliminary data.</text>
</comment>
<keyword evidence="2" id="KW-0812">Transmembrane</keyword>
<evidence type="ECO:0000256" key="1">
    <source>
        <dbReference type="SAM" id="MobiDB-lite"/>
    </source>
</evidence>
<gene>
    <name evidence="3" type="ORF">CA13_68150</name>
</gene>
<feature type="transmembrane region" description="Helical" evidence="2">
    <location>
        <begin position="40"/>
        <end position="64"/>
    </location>
</feature>
<evidence type="ECO:0000313" key="3">
    <source>
        <dbReference type="EMBL" id="TWT76322.1"/>
    </source>
</evidence>
<dbReference type="AlphaFoldDB" id="A0A5C5YN11"/>
<organism evidence="3 4">
    <name type="scientific">Novipirellula herctigrandis</name>
    <dbReference type="NCBI Taxonomy" id="2527986"/>
    <lineage>
        <taxon>Bacteria</taxon>
        <taxon>Pseudomonadati</taxon>
        <taxon>Planctomycetota</taxon>
        <taxon>Planctomycetia</taxon>
        <taxon>Pirellulales</taxon>
        <taxon>Pirellulaceae</taxon>
        <taxon>Novipirellula</taxon>
    </lineage>
</organism>